<dbReference type="AlphaFoldDB" id="A0ABD2BUH3"/>
<accession>A0ABD2BUH3</accession>
<evidence type="ECO:0000313" key="2">
    <source>
        <dbReference type="Proteomes" id="UP001607302"/>
    </source>
</evidence>
<protein>
    <submittedName>
        <fullName evidence="1">Uncharacterized protein</fullName>
    </submittedName>
</protein>
<gene>
    <name evidence="1" type="ORF">V1478_002602</name>
</gene>
<organism evidence="1 2">
    <name type="scientific">Vespula squamosa</name>
    <name type="common">Southern yellow jacket</name>
    <name type="synonym">Wasp</name>
    <dbReference type="NCBI Taxonomy" id="30214"/>
    <lineage>
        <taxon>Eukaryota</taxon>
        <taxon>Metazoa</taxon>
        <taxon>Ecdysozoa</taxon>
        <taxon>Arthropoda</taxon>
        <taxon>Hexapoda</taxon>
        <taxon>Insecta</taxon>
        <taxon>Pterygota</taxon>
        <taxon>Neoptera</taxon>
        <taxon>Endopterygota</taxon>
        <taxon>Hymenoptera</taxon>
        <taxon>Apocrita</taxon>
        <taxon>Aculeata</taxon>
        <taxon>Vespoidea</taxon>
        <taxon>Vespidae</taxon>
        <taxon>Vespinae</taxon>
        <taxon>Vespula</taxon>
    </lineage>
</organism>
<name>A0ABD2BUH3_VESSQ</name>
<dbReference type="EMBL" id="JAUDFV010000056">
    <property type="protein sequence ID" value="KAL2735918.1"/>
    <property type="molecule type" value="Genomic_DNA"/>
</dbReference>
<keyword evidence="2" id="KW-1185">Reference proteome</keyword>
<dbReference type="Proteomes" id="UP001607302">
    <property type="component" value="Unassembled WGS sequence"/>
</dbReference>
<sequence length="225" mass="25463">MKKDRESVRRLKGDGLSVEMDSNNRILEVTGDGCKITLTKNCGSVRVVGDGCQVKVTHNVGDIVYTGDGGRVLLGPRSSKEKVQYFGEGGKISFDSDLKKMNKNSETTRDIKESIVLKNYLGTNKEKNIEKKDTRKAKTEKLDLRNEKKESFNRNKIRDKEKEMKNIKTTTVFMNPTMTTNHESKDFFQVNKWFVSPTSIVRTFVGKVPTVTIRGEKKTSADTNK</sequence>
<comment type="caution">
    <text evidence="1">The sequence shown here is derived from an EMBL/GenBank/DDBJ whole genome shotgun (WGS) entry which is preliminary data.</text>
</comment>
<reference evidence="1 2" key="1">
    <citation type="journal article" date="2024" name="Ann. Entomol. Soc. Am.">
        <title>Genomic analyses of the southern and eastern yellowjacket wasps (Hymenoptera: Vespidae) reveal evolutionary signatures of social life.</title>
        <authorList>
            <person name="Catto M.A."/>
            <person name="Caine P.B."/>
            <person name="Orr S.E."/>
            <person name="Hunt B.G."/>
            <person name="Goodisman M.A.D."/>
        </authorList>
    </citation>
    <scope>NUCLEOTIDE SEQUENCE [LARGE SCALE GENOMIC DNA]</scope>
    <source>
        <strain evidence="1">233</strain>
        <tissue evidence="1">Head and thorax</tissue>
    </source>
</reference>
<proteinExistence type="predicted"/>
<evidence type="ECO:0000313" key="1">
    <source>
        <dbReference type="EMBL" id="KAL2735918.1"/>
    </source>
</evidence>